<comment type="caution">
    <text evidence="4">The sequence shown here is derived from an EMBL/GenBank/DDBJ whole genome shotgun (WGS) entry which is preliminary data.</text>
</comment>
<dbReference type="PROSITE" id="PS50297">
    <property type="entry name" value="ANK_REP_REGION"/>
    <property type="match status" value="1"/>
</dbReference>
<sequence length="154" mass="16775">MDYEEFFKFIIEGNIKAVKIAIDGGYDINEPDKYGFVPLHRACANNQPEIVSLLLQSGSKLGCRGTDDWTALHLTAVSGALDCIEPLAAAGIELDAKDKNGCTALHLSVTSRNPNLAKKLIEVGCNKCLLNKADNTPLQHAKVQGRTEFYDVLN</sequence>
<dbReference type="SMART" id="SM00248">
    <property type="entry name" value="ANK"/>
    <property type="match status" value="4"/>
</dbReference>
<keyword evidence="5" id="KW-1185">Reference proteome</keyword>
<feature type="repeat" description="ANK" evidence="3">
    <location>
        <begin position="67"/>
        <end position="99"/>
    </location>
</feature>
<name>A0A316G2I7_9GAMM</name>
<dbReference type="InterPro" id="IPR036770">
    <property type="entry name" value="Ankyrin_rpt-contain_sf"/>
</dbReference>
<dbReference type="PROSITE" id="PS50088">
    <property type="entry name" value="ANK_REPEAT"/>
    <property type="match status" value="3"/>
</dbReference>
<keyword evidence="2 3" id="KW-0040">ANK repeat</keyword>
<evidence type="ECO:0000256" key="1">
    <source>
        <dbReference type="ARBA" id="ARBA00022737"/>
    </source>
</evidence>
<protein>
    <submittedName>
        <fullName evidence="4">Ankyrin repeat protein</fullName>
    </submittedName>
</protein>
<feature type="repeat" description="ANK" evidence="3">
    <location>
        <begin position="34"/>
        <end position="66"/>
    </location>
</feature>
<evidence type="ECO:0000313" key="5">
    <source>
        <dbReference type="Proteomes" id="UP000245790"/>
    </source>
</evidence>
<reference evidence="4 5" key="1">
    <citation type="submission" date="2018-05" db="EMBL/GenBank/DDBJ databases">
        <title>Genomic Encyclopedia of Type Strains, Phase IV (KMG-IV): sequencing the most valuable type-strain genomes for metagenomic binning, comparative biology and taxonomic classification.</title>
        <authorList>
            <person name="Goeker M."/>
        </authorList>
    </citation>
    <scope>NUCLEOTIDE SEQUENCE [LARGE SCALE GENOMIC DNA]</scope>
    <source>
        <strain evidence="4 5">DSM 25350</strain>
    </source>
</reference>
<dbReference type="Pfam" id="PF12796">
    <property type="entry name" value="Ank_2"/>
    <property type="match status" value="1"/>
</dbReference>
<dbReference type="PANTHER" id="PTHR24198">
    <property type="entry name" value="ANKYRIN REPEAT AND PROTEIN KINASE DOMAIN-CONTAINING PROTEIN"/>
    <property type="match status" value="1"/>
</dbReference>
<dbReference type="EMBL" id="QGGU01000009">
    <property type="protein sequence ID" value="PWK48597.1"/>
    <property type="molecule type" value="Genomic_DNA"/>
</dbReference>
<evidence type="ECO:0000313" key="4">
    <source>
        <dbReference type="EMBL" id="PWK48597.1"/>
    </source>
</evidence>
<dbReference type="OrthoDB" id="6147687at2"/>
<gene>
    <name evidence="4" type="ORF">C8D97_109148</name>
</gene>
<dbReference type="Proteomes" id="UP000245790">
    <property type="component" value="Unassembled WGS sequence"/>
</dbReference>
<organism evidence="4 5">
    <name type="scientific">Pleionea mediterranea</name>
    <dbReference type="NCBI Taxonomy" id="523701"/>
    <lineage>
        <taxon>Bacteria</taxon>
        <taxon>Pseudomonadati</taxon>
        <taxon>Pseudomonadota</taxon>
        <taxon>Gammaproteobacteria</taxon>
        <taxon>Oceanospirillales</taxon>
        <taxon>Pleioneaceae</taxon>
        <taxon>Pleionea</taxon>
    </lineage>
</organism>
<dbReference type="AlphaFoldDB" id="A0A316G2I7"/>
<dbReference type="PANTHER" id="PTHR24198:SF165">
    <property type="entry name" value="ANKYRIN REPEAT-CONTAINING PROTEIN-RELATED"/>
    <property type="match status" value="1"/>
</dbReference>
<proteinExistence type="predicted"/>
<dbReference type="Gene3D" id="1.25.40.20">
    <property type="entry name" value="Ankyrin repeat-containing domain"/>
    <property type="match status" value="1"/>
</dbReference>
<feature type="repeat" description="ANK" evidence="3">
    <location>
        <begin position="100"/>
        <end position="132"/>
    </location>
</feature>
<keyword evidence="1" id="KW-0677">Repeat</keyword>
<dbReference type="RefSeq" id="WP_109764267.1">
    <property type="nucleotide sequence ID" value="NZ_QGGU01000009.1"/>
</dbReference>
<accession>A0A316G2I7</accession>
<evidence type="ECO:0000256" key="3">
    <source>
        <dbReference type="PROSITE-ProRule" id="PRU00023"/>
    </source>
</evidence>
<dbReference type="InterPro" id="IPR002110">
    <property type="entry name" value="Ankyrin_rpt"/>
</dbReference>
<dbReference type="SUPFAM" id="SSF48403">
    <property type="entry name" value="Ankyrin repeat"/>
    <property type="match status" value="1"/>
</dbReference>
<dbReference type="Pfam" id="PF13637">
    <property type="entry name" value="Ank_4"/>
    <property type="match status" value="1"/>
</dbReference>
<evidence type="ECO:0000256" key="2">
    <source>
        <dbReference type="ARBA" id="ARBA00023043"/>
    </source>
</evidence>